<feature type="domain" description="Calcineurin-like phosphoesterase" evidence="2">
    <location>
        <begin position="68"/>
        <end position="244"/>
    </location>
</feature>
<dbReference type="InterPro" id="IPR004843">
    <property type="entry name" value="Calcineurin-like_PHP"/>
</dbReference>
<dbReference type="EMBL" id="RJJR01000012">
    <property type="protein sequence ID" value="RNI34948.1"/>
    <property type="molecule type" value="Genomic_DNA"/>
</dbReference>
<dbReference type="SUPFAM" id="SSF56300">
    <property type="entry name" value="Metallo-dependent phosphatases"/>
    <property type="match status" value="1"/>
</dbReference>
<dbReference type="Proteomes" id="UP000267223">
    <property type="component" value="Unassembled WGS sequence"/>
</dbReference>
<dbReference type="AlphaFoldDB" id="A0A3M9NDB3"/>
<feature type="chain" id="PRO_5018210918" description="Calcineurin-like phosphoesterase domain-containing protein" evidence="1">
    <location>
        <begin position="32"/>
        <end position="303"/>
    </location>
</feature>
<dbReference type="OrthoDB" id="9816081at2"/>
<sequence>MKNKWFTKNKSFKKFALYLIPVLIGSLLSYAPKHVSKDAKTSFFFQMTDPQFGMFANDSNFVKETINFEEAIKAANRLHPAFVVVCGDLVNQLSSRDQISEYKRIAGQLDPSIPLYNVAGNHDVGRTKPTPEGLANYRKYFGPEYYTFRSGNILGIVLNSSLFFDPSLVTKEAAKQDAWLRSTLKKAAKIKKLNIVVFQHIPWFQNQPDEKDGYFNIPLVRRKTYLDLFHQYGVKYIFAGHLHKNAIGWDRGLEMVTTGPVGKPLGKDSSGFRIVKVEENELTHKYFSLDSLPKIIKLDNASF</sequence>
<keyword evidence="4" id="KW-1185">Reference proteome</keyword>
<dbReference type="Pfam" id="PF00149">
    <property type="entry name" value="Metallophos"/>
    <property type="match status" value="1"/>
</dbReference>
<keyword evidence="1" id="KW-0732">Signal</keyword>
<protein>
    <recommendedName>
        <fullName evidence="2">Calcineurin-like phosphoesterase domain-containing protein</fullName>
    </recommendedName>
</protein>
<feature type="signal peptide" evidence="1">
    <location>
        <begin position="1"/>
        <end position="31"/>
    </location>
</feature>
<organism evidence="3 4">
    <name type="scientific">Hanamia caeni</name>
    <dbReference type="NCBI Taxonomy" id="2294116"/>
    <lineage>
        <taxon>Bacteria</taxon>
        <taxon>Pseudomonadati</taxon>
        <taxon>Bacteroidota</taxon>
        <taxon>Chitinophagia</taxon>
        <taxon>Chitinophagales</taxon>
        <taxon>Chitinophagaceae</taxon>
        <taxon>Hanamia</taxon>
    </lineage>
</organism>
<evidence type="ECO:0000313" key="3">
    <source>
        <dbReference type="EMBL" id="RNI34948.1"/>
    </source>
</evidence>
<accession>A0A3M9NDB3</accession>
<name>A0A3M9NDB3_9BACT</name>
<dbReference type="Gene3D" id="3.60.21.10">
    <property type="match status" value="1"/>
</dbReference>
<evidence type="ECO:0000256" key="1">
    <source>
        <dbReference type="SAM" id="SignalP"/>
    </source>
</evidence>
<reference evidence="3 4" key="1">
    <citation type="submission" date="2018-11" db="EMBL/GenBank/DDBJ databases">
        <title>Draft genome sequence of Ferruginibacter sp. BO-59.</title>
        <authorList>
            <person name="Im W.T."/>
        </authorList>
    </citation>
    <scope>NUCLEOTIDE SEQUENCE [LARGE SCALE GENOMIC DNA]</scope>
    <source>
        <strain evidence="3 4">BO-59</strain>
    </source>
</reference>
<dbReference type="GO" id="GO:0016787">
    <property type="term" value="F:hydrolase activity"/>
    <property type="evidence" value="ECO:0007669"/>
    <property type="project" value="InterPro"/>
</dbReference>
<dbReference type="PANTHER" id="PTHR43143:SF1">
    <property type="entry name" value="SERINE_THREONINE-PROTEIN PHOSPHATASE CPPED1"/>
    <property type="match status" value="1"/>
</dbReference>
<comment type="caution">
    <text evidence="3">The sequence shown here is derived from an EMBL/GenBank/DDBJ whole genome shotgun (WGS) entry which is preliminary data.</text>
</comment>
<dbReference type="InterPro" id="IPR029052">
    <property type="entry name" value="Metallo-depent_PP-like"/>
</dbReference>
<proteinExistence type="predicted"/>
<dbReference type="InterPro" id="IPR051918">
    <property type="entry name" value="STPP_CPPED1"/>
</dbReference>
<dbReference type="RefSeq" id="WP_123121503.1">
    <property type="nucleotide sequence ID" value="NZ_RJJR01000012.1"/>
</dbReference>
<evidence type="ECO:0000313" key="4">
    <source>
        <dbReference type="Proteomes" id="UP000267223"/>
    </source>
</evidence>
<evidence type="ECO:0000259" key="2">
    <source>
        <dbReference type="Pfam" id="PF00149"/>
    </source>
</evidence>
<gene>
    <name evidence="3" type="ORF">EFY79_13980</name>
</gene>
<dbReference type="PANTHER" id="PTHR43143">
    <property type="entry name" value="METALLOPHOSPHOESTERASE, CALCINEURIN SUPERFAMILY"/>
    <property type="match status" value="1"/>
</dbReference>